<dbReference type="AlphaFoldDB" id="A0A2P2J6Y2"/>
<sequence length="92" mass="10685">MLAVEICESLLESFLKTTWMICYYILLIKLDLKQTGHLVQVLLLQGICVVKSWELYQNKPLPQYLVHLEIHARPTPLPHSVMTTRVSQLQPQ</sequence>
<reference evidence="1" key="1">
    <citation type="submission" date="2018-02" db="EMBL/GenBank/DDBJ databases">
        <title>Rhizophora mucronata_Transcriptome.</title>
        <authorList>
            <person name="Meera S.P."/>
            <person name="Sreeshan A."/>
            <person name="Augustine A."/>
        </authorList>
    </citation>
    <scope>NUCLEOTIDE SEQUENCE</scope>
    <source>
        <tissue evidence="1">Leaf</tissue>
    </source>
</reference>
<organism evidence="1">
    <name type="scientific">Rhizophora mucronata</name>
    <name type="common">Asiatic mangrove</name>
    <dbReference type="NCBI Taxonomy" id="61149"/>
    <lineage>
        <taxon>Eukaryota</taxon>
        <taxon>Viridiplantae</taxon>
        <taxon>Streptophyta</taxon>
        <taxon>Embryophyta</taxon>
        <taxon>Tracheophyta</taxon>
        <taxon>Spermatophyta</taxon>
        <taxon>Magnoliopsida</taxon>
        <taxon>eudicotyledons</taxon>
        <taxon>Gunneridae</taxon>
        <taxon>Pentapetalae</taxon>
        <taxon>rosids</taxon>
        <taxon>fabids</taxon>
        <taxon>Malpighiales</taxon>
        <taxon>Rhizophoraceae</taxon>
        <taxon>Rhizophora</taxon>
    </lineage>
</organism>
<accession>A0A2P2J6Y2</accession>
<proteinExistence type="predicted"/>
<dbReference type="EMBL" id="GGEC01008759">
    <property type="protein sequence ID" value="MBW89242.1"/>
    <property type="molecule type" value="Transcribed_RNA"/>
</dbReference>
<protein>
    <submittedName>
        <fullName evidence="1">Uncharacterized protein</fullName>
    </submittedName>
</protein>
<evidence type="ECO:0000313" key="1">
    <source>
        <dbReference type="EMBL" id="MBW89242.1"/>
    </source>
</evidence>
<name>A0A2P2J6Y2_RHIMU</name>